<organism evidence="1 2">
    <name type="scientific">Persicobacter diffluens</name>
    <dbReference type="NCBI Taxonomy" id="981"/>
    <lineage>
        <taxon>Bacteria</taxon>
        <taxon>Pseudomonadati</taxon>
        <taxon>Bacteroidota</taxon>
        <taxon>Cytophagia</taxon>
        <taxon>Cytophagales</taxon>
        <taxon>Persicobacteraceae</taxon>
        <taxon>Persicobacter</taxon>
    </lineage>
</organism>
<keyword evidence="2" id="KW-1185">Reference proteome</keyword>
<sequence length="149" mass="18106">MELTASQINGIWQELEMGLERLFLHKADGRLIRLPSQELIDNSWDEEEMEELRGNYDFVEFEKNPDDFFELEPMDSRESYEVMLSFVEGRNGENQRKMFDILEGRRPFAKFKNFLSYHRDLQEDWFKHKAKCYADYVKAQVEDFNDWRK</sequence>
<comment type="caution">
    <text evidence="1">The sequence shown here is derived from an EMBL/GenBank/DDBJ whole genome shotgun (WGS) entry which is preliminary data.</text>
</comment>
<evidence type="ECO:0000313" key="2">
    <source>
        <dbReference type="Proteomes" id="UP001310022"/>
    </source>
</evidence>
<gene>
    <name evidence="1" type="ORF">PEDI_14900</name>
</gene>
<dbReference type="Pfam" id="PF03682">
    <property type="entry name" value="UPF0158"/>
    <property type="match status" value="1"/>
</dbReference>
<protein>
    <submittedName>
        <fullName evidence="1">Uncharacterized protein</fullName>
    </submittedName>
</protein>
<dbReference type="RefSeq" id="WP_338236581.1">
    <property type="nucleotide sequence ID" value="NZ_BQKE01000001.1"/>
</dbReference>
<evidence type="ECO:0000313" key="1">
    <source>
        <dbReference type="EMBL" id="GJM60938.1"/>
    </source>
</evidence>
<name>A0AAN4VWD9_9BACT</name>
<dbReference type="InterPro" id="IPR005361">
    <property type="entry name" value="UPF0158"/>
</dbReference>
<proteinExistence type="predicted"/>
<reference evidence="1 2" key="1">
    <citation type="submission" date="2021-12" db="EMBL/GenBank/DDBJ databases">
        <title>Genome sequencing of bacteria with rrn-lacking chromosome and rrn-plasmid.</title>
        <authorList>
            <person name="Anda M."/>
            <person name="Iwasaki W."/>
        </authorList>
    </citation>
    <scope>NUCLEOTIDE SEQUENCE [LARGE SCALE GENOMIC DNA]</scope>
    <source>
        <strain evidence="1 2">NBRC 15940</strain>
    </source>
</reference>
<accession>A0AAN4VWD9</accession>
<dbReference type="Proteomes" id="UP001310022">
    <property type="component" value="Unassembled WGS sequence"/>
</dbReference>
<dbReference type="AlphaFoldDB" id="A0AAN4VWD9"/>
<dbReference type="EMBL" id="BQKE01000001">
    <property type="protein sequence ID" value="GJM60938.1"/>
    <property type="molecule type" value="Genomic_DNA"/>
</dbReference>